<gene>
    <name evidence="1" type="ORF">FB566_1142</name>
</gene>
<accession>A0A543ASR7</accession>
<dbReference type="RefSeq" id="WP_142035808.1">
    <property type="nucleotide sequence ID" value="NZ_JBHTGS010000001.1"/>
</dbReference>
<dbReference type="EMBL" id="VFOW01000001">
    <property type="protein sequence ID" value="TQL75633.1"/>
    <property type="molecule type" value="Genomic_DNA"/>
</dbReference>
<comment type="caution">
    <text evidence="1">The sequence shown here is derived from an EMBL/GenBank/DDBJ whole genome shotgun (WGS) entry which is preliminary data.</text>
</comment>
<name>A0A543ASR7_9ACTN</name>
<organism evidence="1 2">
    <name type="scientific">Stackebrandtia endophytica</name>
    <dbReference type="NCBI Taxonomy" id="1496996"/>
    <lineage>
        <taxon>Bacteria</taxon>
        <taxon>Bacillati</taxon>
        <taxon>Actinomycetota</taxon>
        <taxon>Actinomycetes</taxon>
        <taxon>Glycomycetales</taxon>
        <taxon>Glycomycetaceae</taxon>
        <taxon>Stackebrandtia</taxon>
    </lineage>
</organism>
<keyword evidence="2" id="KW-1185">Reference proteome</keyword>
<protein>
    <submittedName>
        <fullName evidence="1">Uncharacterized protein</fullName>
    </submittedName>
</protein>
<dbReference type="OrthoDB" id="4555377at2"/>
<proteinExistence type="predicted"/>
<dbReference type="AlphaFoldDB" id="A0A543ASR7"/>
<dbReference type="Proteomes" id="UP000317043">
    <property type="component" value="Unassembled WGS sequence"/>
</dbReference>
<reference evidence="1 2" key="1">
    <citation type="submission" date="2019-06" db="EMBL/GenBank/DDBJ databases">
        <title>Sequencing the genomes of 1000 actinobacteria strains.</title>
        <authorList>
            <person name="Klenk H.-P."/>
        </authorList>
    </citation>
    <scope>NUCLEOTIDE SEQUENCE [LARGE SCALE GENOMIC DNA]</scope>
    <source>
        <strain evidence="1 2">DSM 45928</strain>
    </source>
</reference>
<evidence type="ECO:0000313" key="1">
    <source>
        <dbReference type="EMBL" id="TQL75633.1"/>
    </source>
</evidence>
<sequence>MVALVKRRFASEPIAQAALEAAESDPEANTERLASALELVAQADPEFDREVRAAGESLFGTQPGSIVNSVSGSVAGDVFQIGSAGTINIRDNG</sequence>
<evidence type="ECO:0000313" key="2">
    <source>
        <dbReference type="Proteomes" id="UP000317043"/>
    </source>
</evidence>
<dbReference type="InParanoid" id="A0A543ASR7"/>